<evidence type="ECO:0000256" key="11">
    <source>
        <dbReference type="ARBA" id="ARBA00032317"/>
    </source>
</evidence>
<evidence type="ECO:0000256" key="1">
    <source>
        <dbReference type="ARBA" id="ARBA00000026"/>
    </source>
</evidence>
<evidence type="ECO:0000256" key="2">
    <source>
        <dbReference type="ARBA" id="ARBA00000625"/>
    </source>
</evidence>
<comment type="catalytic activity">
    <reaction evidence="3">
        <text>2 a mycocerosyl-[mycocerosic acid synthase] + a phthiodiolone = a dimycocerosyl phthiodiolone + 2 holo-[mycocerosic acid synthase].</text>
        <dbReference type="EC" id="2.3.1.282"/>
    </reaction>
</comment>
<evidence type="ECO:0000313" key="14">
    <source>
        <dbReference type="EMBL" id="RJO79355.1"/>
    </source>
</evidence>
<gene>
    <name evidence="14" type="ORF">D5S18_03255</name>
</gene>
<dbReference type="EC" id="2.3.1.282" evidence="5"/>
<evidence type="ECO:0000256" key="5">
    <source>
        <dbReference type="ARBA" id="ARBA00012866"/>
    </source>
</evidence>
<evidence type="ECO:0000256" key="8">
    <source>
        <dbReference type="ARBA" id="ARBA00022679"/>
    </source>
</evidence>
<evidence type="ECO:0000256" key="12">
    <source>
        <dbReference type="ARBA" id="ARBA00033407"/>
    </source>
</evidence>
<dbReference type="Gene3D" id="3.30.559.30">
    <property type="entry name" value="Nonribosomal peptide synthetase, condensation domain"/>
    <property type="match status" value="1"/>
</dbReference>
<protein>
    <recommendedName>
        <fullName evidence="6">Phthiocerol/phthiodiolone dimycocerosyl transferase</fullName>
        <ecNumber evidence="5">2.3.1.282</ecNumber>
    </recommendedName>
    <alternativeName>
        <fullName evidence="12">Acyltransferase PapA5</fullName>
    </alternativeName>
    <alternativeName>
        <fullName evidence="10">Phthiocerol/phthiodiolone O-acyltransferase</fullName>
    </alternativeName>
    <alternativeName>
        <fullName evidence="11">Polyketide synthase-associated protein A5</fullName>
    </alternativeName>
</protein>
<dbReference type="Proteomes" id="UP000266677">
    <property type="component" value="Unassembled WGS sequence"/>
</dbReference>
<dbReference type="OrthoDB" id="3318646at2"/>
<dbReference type="InterPro" id="IPR023213">
    <property type="entry name" value="CAT-like_dom_sf"/>
</dbReference>
<organism evidence="14 15">
    <name type="scientific">Nocardia panacis</name>
    <dbReference type="NCBI Taxonomy" id="2340916"/>
    <lineage>
        <taxon>Bacteria</taxon>
        <taxon>Bacillati</taxon>
        <taxon>Actinomycetota</taxon>
        <taxon>Actinomycetes</taxon>
        <taxon>Mycobacteriales</taxon>
        <taxon>Nocardiaceae</taxon>
        <taxon>Nocardia</taxon>
    </lineage>
</organism>
<evidence type="ECO:0000256" key="4">
    <source>
        <dbReference type="ARBA" id="ARBA00006558"/>
    </source>
</evidence>
<dbReference type="AlphaFoldDB" id="A0A3A4KT80"/>
<accession>A0A3A4KT80</accession>
<feature type="domain" description="Phthiocerol/phthiodiolone dimycocerosyl transferase C-terminal" evidence="13">
    <location>
        <begin position="192"/>
        <end position="384"/>
    </location>
</feature>
<sequence length="408" mass="44472">MTTATVIRPLAPSEEIFAPSAVYVGYGMRISGRPQWAALAQAFEALVRAHPVLGAHIADTELGHVLLESSCTTPEFTLTDGDPERLLTGASIDQRAALGTLCAVRDGERASITLATHHSIADATHSLALLRELWEYYRDLVSGRPIEARPHEYPRPVEDLLEERGIEKIPNPDPVPRATIPESDQCEAAEYVLPRATRIHLTPARTAALREVGHRAGVTINSLVAAAVLATESVLRELPLNELIHSYSVDLRTRLTPRVGPTEGSNVLGFTSYAPAFAQPPTLLGLARDIHHHLRAELAAGVVQQSPLHLPDIAAAGPPRIPGVVLTTNWGRIPVPPTPPGLRCTDFRSTMIAKPDRTGRRPDKPDEGTCIISTFRDRLSIELHHPESTTPRHLRRAQLLESHLLGLL</sequence>
<comment type="catalytic activity">
    <reaction evidence="2">
        <text>2 a mycocerosyl-[mycocerosic acid synthase] + a phenolphthiocerol = a dimycocerosyl phenolphthiocerol + 2 holo-[mycocerosic acid synthase].</text>
        <dbReference type="EC" id="2.3.1.282"/>
    </reaction>
</comment>
<comment type="catalytic activity">
    <reaction evidence="1">
        <text>2 a mycocerosyl-[mycocerosic acid synthase] + a phthiocerol = a dimycocerosyl phthiocerol + 2 holo-[mycocerosic acid synthase].</text>
        <dbReference type="EC" id="2.3.1.282"/>
    </reaction>
</comment>
<comment type="similarity">
    <text evidence="4">Belongs to the acyltransferase PapA5 family.</text>
</comment>
<dbReference type="Gene3D" id="3.30.559.10">
    <property type="entry name" value="Chloramphenicol acetyltransferase-like domain"/>
    <property type="match status" value="1"/>
</dbReference>
<evidence type="ECO:0000256" key="6">
    <source>
        <dbReference type="ARBA" id="ARBA00013449"/>
    </source>
</evidence>
<name>A0A3A4KT80_9NOCA</name>
<evidence type="ECO:0000256" key="3">
    <source>
        <dbReference type="ARBA" id="ARBA00001907"/>
    </source>
</evidence>
<evidence type="ECO:0000256" key="7">
    <source>
        <dbReference type="ARBA" id="ARBA00022516"/>
    </source>
</evidence>
<keyword evidence="8 14" id="KW-0808">Transferase</keyword>
<dbReference type="SUPFAM" id="SSF52777">
    <property type="entry name" value="CoA-dependent acyltransferases"/>
    <property type="match status" value="2"/>
</dbReference>
<evidence type="ECO:0000259" key="13">
    <source>
        <dbReference type="Pfam" id="PF16911"/>
    </source>
</evidence>
<keyword evidence="7" id="KW-0444">Lipid biosynthesis</keyword>
<dbReference type="RefSeq" id="WP_120037792.1">
    <property type="nucleotide sequence ID" value="NZ_QZFU01000010.1"/>
</dbReference>
<evidence type="ECO:0000313" key="15">
    <source>
        <dbReference type="Proteomes" id="UP000266677"/>
    </source>
</evidence>
<reference evidence="14 15" key="1">
    <citation type="submission" date="2018-09" db="EMBL/GenBank/DDBJ databases">
        <title>YIM PH21274 draft genome.</title>
        <authorList>
            <person name="Miao C."/>
        </authorList>
    </citation>
    <scope>NUCLEOTIDE SEQUENCE [LARGE SCALE GENOMIC DNA]</scope>
    <source>
        <strain evidence="14 15">YIM PH 21724</strain>
    </source>
</reference>
<evidence type="ECO:0000256" key="10">
    <source>
        <dbReference type="ARBA" id="ARBA00030465"/>
    </source>
</evidence>
<dbReference type="InterPro" id="IPR031641">
    <property type="entry name" value="PapA_C"/>
</dbReference>
<keyword evidence="15" id="KW-1185">Reference proteome</keyword>
<keyword evidence="7" id="KW-0443">Lipid metabolism</keyword>
<evidence type="ECO:0000256" key="9">
    <source>
        <dbReference type="ARBA" id="ARBA00023315"/>
    </source>
</evidence>
<proteinExistence type="inferred from homology"/>
<dbReference type="GO" id="GO:0016746">
    <property type="term" value="F:acyltransferase activity"/>
    <property type="evidence" value="ECO:0007669"/>
    <property type="project" value="UniProtKB-KW"/>
</dbReference>
<dbReference type="EMBL" id="QZFU01000010">
    <property type="protein sequence ID" value="RJO79355.1"/>
    <property type="molecule type" value="Genomic_DNA"/>
</dbReference>
<keyword evidence="9 14" id="KW-0012">Acyltransferase</keyword>
<dbReference type="Pfam" id="PF16911">
    <property type="entry name" value="PapA_C"/>
    <property type="match status" value="1"/>
</dbReference>
<comment type="caution">
    <text evidence="14">The sequence shown here is derived from an EMBL/GenBank/DDBJ whole genome shotgun (WGS) entry which is preliminary data.</text>
</comment>